<dbReference type="Proteomes" id="UP000183832">
    <property type="component" value="Unassembled WGS sequence"/>
</dbReference>
<proteinExistence type="predicted"/>
<keyword evidence="2" id="KW-1185">Reference proteome</keyword>
<evidence type="ECO:0000313" key="2">
    <source>
        <dbReference type="Proteomes" id="UP000183832"/>
    </source>
</evidence>
<protein>
    <submittedName>
        <fullName evidence="1">CLUMA_CG000801, isoform A</fullName>
    </submittedName>
</protein>
<name>A0A1J1HHU8_9DIPT</name>
<dbReference type="AlphaFoldDB" id="A0A1J1HHU8"/>
<reference evidence="1 2" key="1">
    <citation type="submission" date="2015-04" db="EMBL/GenBank/DDBJ databases">
        <authorList>
            <person name="Syromyatnikov M.Y."/>
            <person name="Popov V.N."/>
        </authorList>
    </citation>
    <scope>NUCLEOTIDE SEQUENCE [LARGE SCALE GENOMIC DNA]</scope>
</reference>
<dbReference type="EMBL" id="CVRI01000002">
    <property type="protein sequence ID" value="CRK86988.1"/>
    <property type="molecule type" value="Genomic_DNA"/>
</dbReference>
<accession>A0A1J1HHU8</accession>
<gene>
    <name evidence="1" type="ORF">CLUMA_CG000801</name>
</gene>
<sequence>MGTKTSFLITDEDDDIPENIFISLFIDSLHLSSLVRSFYSMLSMLVLYDDHVNKLTLKNMTGRICAQLIQRLQLNPSFKINLNKNW</sequence>
<organism evidence="1 2">
    <name type="scientific">Clunio marinus</name>
    <dbReference type="NCBI Taxonomy" id="568069"/>
    <lineage>
        <taxon>Eukaryota</taxon>
        <taxon>Metazoa</taxon>
        <taxon>Ecdysozoa</taxon>
        <taxon>Arthropoda</taxon>
        <taxon>Hexapoda</taxon>
        <taxon>Insecta</taxon>
        <taxon>Pterygota</taxon>
        <taxon>Neoptera</taxon>
        <taxon>Endopterygota</taxon>
        <taxon>Diptera</taxon>
        <taxon>Nematocera</taxon>
        <taxon>Chironomoidea</taxon>
        <taxon>Chironomidae</taxon>
        <taxon>Clunio</taxon>
    </lineage>
</organism>
<evidence type="ECO:0000313" key="1">
    <source>
        <dbReference type="EMBL" id="CRK86988.1"/>
    </source>
</evidence>